<feature type="compositionally biased region" description="Low complexity" evidence="2">
    <location>
        <begin position="420"/>
        <end position="454"/>
    </location>
</feature>
<dbReference type="SUPFAM" id="SSF51261">
    <property type="entry name" value="Duplicated hybrid motif"/>
    <property type="match status" value="1"/>
</dbReference>
<dbReference type="CDD" id="cd12797">
    <property type="entry name" value="M23_peptidase"/>
    <property type="match status" value="1"/>
</dbReference>
<dbReference type="Gene3D" id="2.70.70.10">
    <property type="entry name" value="Glucose Permease (Domain IIA)"/>
    <property type="match status" value="1"/>
</dbReference>
<dbReference type="InterPro" id="IPR050570">
    <property type="entry name" value="Cell_wall_metabolism_enzyme"/>
</dbReference>
<proteinExistence type="predicted"/>
<dbReference type="InterPro" id="IPR011055">
    <property type="entry name" value="Dup_hybrid_motif"/>
</dbReference>
<dbReference type="EMBL" id="JACHVS010000001">
    <property type="protein sequence ID" value="MBB2995117.1"/>
    <property type="molecule type" value="Genomic_DNA"/>
</dbReference>
<dbReference type="InterPro" id="IPR016047">
    <property type="entry name" value="M23ase_b-sheet_dom"/>
</dbReference>
<accession>A0A839QH93</accession>
<dbReference type="AlphaFoldDB" id="A0A839QH93"/>
<feature type="compositionally biased region" description="Low complexity" evidence="2">
    <location>
        <begin position="272"/>
        <end position="284"/>
    </location>
</feature>
<feature type="compositionally biased region" description="Pro residues" evidence="2">
    <location>
        <begin position="322"/>
        <end position="345"/>
    </location>
</feature>
<organism evidence="4 5">
    <name type="scientific">Paeniglutamicibacter cryotolerans</name>
    <dbReference type="NCBI Taxonomy" id="670079"/>
    <lineage>
        <taxon>Bacteria</taxon>
        <taxon>Bacillati</taxon>
        <taxon>Actinomycetota</taxon>
        <taxon>Actinomycetes</taxon>
        <taxon>Micrococcales</taxon>
        <taxon>Micrococcaceae</taxon>
        <taxon>Paeniglutamicibacter</taxon>
    </lineage>
</organism>
<dbReference type="GO" id="GO:0004222">
    <property type="term" value="F:metalloendopeptidase activity"/>
    <property type="evidence" value="ECO:0007669"/>
    <property type="project" value="TreeGrafter"/>
</dbReference>
<comment type="caution">
    <text evidence="4">The sequence shown here is derived from an EMBL/GenBank/DDBJ whole genome shotgun (WGS) entry which is preliminary data.</text>
</comment>
<feature type="compositionally biased region" description="Low complexity" evidence="2">
    <location>
        <begin position="378"/>
        <end position="412"/>
    </location>
</feature>
<evidence type="ECO:0000313" key="4">
    <source>
        <dbReference type="EMBL" id="MBB2995117.1"/>
    </source>
</evidence>
<protein>
    <recommendedName>
        <fullName evidence="3">M23ase beta-sheet core domain-containing protein</fullName>
    </recommendedName>
</protein>
<name>A0A839QH93_9MICC</name>
<feature type="region of interest" description="Disordered" evidence="2">
    <location>
        <begin position="493"/>
        <end position="538"/>
    </location>
</feature>
<evidence type="ECO:0000313" key="5">
    <source>
        <dbReference type="Proteomes" id="UP000523000"/>
    </source>
</evidence>
<evidence type="ECO:0000256" key="1">
    <source>
        <dbReference type="ARBA" id="ARBA00022729"/>
    </source>
</evidence>
<keyword evidence="5" id="KW-1185">Reference proteome</keyword>
<dbReference type="Proteomes" id="UP000523000">
    <property type="component" value="Unassembled WGS sequence"/>
</dbReference>
<dbReference type="RefSeq" id="WP_183510423.1">
    <property type="nucleotide sequence ID" value="NZ_BAABGK010000113.1"/>
</dbReference>
<dbReference type="PRINTS" id="PR01217">
    <property type="entry name" value="PRICHEXTENSN"/>
</dbReference>
<keyword evidence="1" id="KW-0732">Signal</keyword>
<feature type="compositionally biased region" description="Polar residues" evidence="2">
    <location>
        <begin position="252"/>
        <end position="267"/>
    </location>
</feature>
<feature type="region of interest" description="Disordered" evidence="2">
    <location>
        <begin position="252"/>
        <end position="477"/>
    </location>
</feature>
<dbReference type="PANTHER" id="PTHR21666:SF289">
    <property type="entry name" value="L-ALA--D-GLU ENDOPEPTIDASE"/>
    <property type="match status" value="1"/>
</dbReference>
<evidence type="ECO:0000256" key="2">
    <source>
        <dbReference type="SAM" id="MobiDB-lite"/>
    </source>
</evidence>
<sequence>MGVALAVAAVFASTGTTFSPLLEAPVLANALGTAAAAVPAVYVSPMADVDAVTWEGAQLRSNPAAVEDVEGMPGGLSGQNLPQGISNDTGYLPAATALPGGLSFIHPVTSRYITSPYGWRHNPTGPGMQIHIGQDYAQVCGAPVRAAADGVVIQSAWAGHSGQRVTIDHGNGIRTGYSHNSQLIARVGEQVKQGQIISLVGTTGNSTGCHLHLEVIINGRWVDPRNYLPIIPGQPRPLVDSSNTTVAAEPITNTGAPRVQAQETGDQSPYLPAIARPPAASAPAMHKEPKQPAKPTAPTEAPKPKPMPEPTKAPSSPHPDKTPSPPKKPLKPSPTPSKIPPPVSAPKPSMTPSDPTAAPSATQATAPTPAMPTPAPTAAPTAAPTPAMPTGAPTAAPTPSTSAAPPTSSAPTPTMPAPTPSATATPPASSTPSTSAAPPTSSAPAPTAEPSNSPSTPPPGEPEPEVAPAQKSDLPVGSICELEPVVVPTEGKIQAQAQAKEKGDPETGIVSEDGYCLPPAKPGQASQVIETPPARKDS</sequence>
<feature type="domain" description="M23ase beta-sheet core" evidence="3">
    <location>
        <begin position="130"/>
        <end position="224"/>
    </location>
</feature>
<gene>
    <name evidence="4" type="ORF">E9229_001308</name>
</gene>
<feature type="compositionally biased region" description="Low complexity" evidence="2">
    <location>
        <begin position="346"/>
        <end position="368"/>
    </location>
</feature>
<reference evidence="4 5" key="1">
    <citation type="submission" date="2020-08" db="EMBL/GenBank/DDBJ databases">
        <title>Sequencing the genomes of 1000 actinobacteria strains.</title>
        <authorList>
            <person name="Klenk H.-P."/>
        </authorList>
    </citation>
    <scope>NUCLEOTIDE SEQUENCE [LARGE SCALE GENOMIC DNA]</scope>
    <source>
        <strain evidence="4 5">DSM 22826</strain>
    </source>
</reference>
<dbReference type="Pfam" id="PF01551">
    <property type="entry name" value="Peptidase_M23"/>
    <property type="match status" value="1"/>
</dbReference>
<evidence type="ECO:0000259" key="3">
    <source>
        <dbReference type="Pfam" id="PF01551"/>
    </source>
</evidence>
<dbReference type="PANTHER" id="PTHR21666">
    <property type="entry name" value="PEPTIDASE-RELATED"/>
    <property type="match status" value="1"/>
</dbReference>